<feature type="compositionally biased region" description="Polar residues" evidence="8">
    <location>
        <begin position="117"/>
        <end position="144"/>
    </location>
</feature>
<protein>
    <recommendedName>
        <fullName evidence="3 6">DNA polymerase alpha subunit B</fullName>
    </recommendedName>
</protein>
<keyword evidence="5 6" id="KW-0539">Nucleus</keyword>
<evidence type="ECO:0000313" key="12">
    <source>
        <dbReference type="EMBL" id="KAJ8045828.1"/>
    </source>
</evidence>
<dbReference type="PANTHER" id="PTHR23061:SF12">
    <property type="entry name" value="DNA POLYMERASE ALPHA SUBUNIT B"/>
    <property type="match status" value="1"/>
</dbReference>
<dbReference type="InterPro" id="IPR007185">
    <property type="entry name" value="DNA_pol_a/d/e_bsu"/>
</dbReference>
<dbReference type="InterPro" id="IPR054300">
    <property type="entry name" value="OB_DPOA2"/>
</dbReference>
<feature type="domain" description="DNA polymerase alpha subunit B OB" evidence="11">
    <location>
        <begin position="217"/>
        <end position="321"/>
    </location>
</feature>
<dbReference type="EMBL" id="JAIZAY010000003">
    <property type="protein sequence ID" value="KAJ8045828.1"/>
    <property type="molecule type" value="Genomic_DNA"/>
</dbReference>
<comment type="similarity">
    <text evidence="2 6">Belongs to the DNA polymerase alpha subunit B family.</text>
</comment>
<gene>
    <name evidence="12" type="ORF">HOLleu_08926</name>
</gene>
<reference evidence="12" key="1">
    <citation type="submission" date="2021-10" db="EMBL/GenBank/DDBJ databases">
        <title>Tropical sea cucumber genome reveals ecological adaptation and Cuvierian tubules defense mechanism.</title>
        <authorList>
            <person name="Chen T."/>
        </authorList>
    </citation>
    <scope>NUCLEOTIDE SEQUENCE</scope>
    <source>
        <strain evidence="12">Nanhai2018</strain>
        <tissue evidence="12">Muscle</tissue>
    </source>
</reference>
<evidence type="ECO:0000256" key="4">
    <source>
        <dbReference type="ARBA" id="ARBA00022705"/>
    </source>
</evidence>
<feature type="region of interest" description="Disordered" evidence="8">
    <location>
        <begin position="80"/>
        <end position="99"/>
    </location>
</feature>
<evidence type="ECO:0000256" key="8">
    <source>
        <dbReference type="SAM" id="MobiDB-lite"/>
    </source>
</evidence>
<dbReference type="GO" id="GO:0005658">
    <property type="term" value="C:alpha DNA polymerase:primase complex"/>
    <property type="evidence" value="ECO:0007669"/>
    <property type="project" value="TreeGrafter"/>
</dbReference>
<evidence type="ECO:0000259" key="10">
    <source>
        <dbReference type="Pfam" id="PF08418"/>
    </source>
</evidence>
<dbReference type="GO" id="GO:0006270">
    <property type="term" value="P:DNA replication initiation"/>
    <property type="evidence" value="ECO:0007669"/>
    <property type="project" value="TreeGrafter"/>
</dbReference>
<dbReference type="OrthoDB" id="336885at2759"/>
<evidence type="ECO:0000259" key="11">
    <source>
        <dbReference type="Pfam" id="PF22062"/>
    </source>
</evidence>
<dbReference type="Pfam" id="PF08418">
    <property type="entry name" value="Pol_alpha_B_N"/>
    <property type="match status" value="1"/>
</dbReference>
<evidence type="ECO:0000256" key="1">
    <source>
        <dbReference type="ARBA" id="ARBA00004123"/>
    </source>
</evidence>
<dbReference type="Gene3D" id="3.60.21.60">
    <property type="match status" value="2"/>
</dbReference>
<name>A0A9Q1CIC0_HOLLE</name>
<accession>A0A9Q1CIC0</accession>
<evidence type="ECO:0000313" key="13">
    <source>
        <dbReference type="Proteomes" id="UP001152320"/>
    </source>
</evidence>
<comment type="subcellular location">
    <subcellularLocation>
        <location evidence="1 6">Nucleus</location>
    </subcellularLocation>
</comment>
<evidence type="ECO:0000259" key="9">
    <source>
        <dbReference type="Pfam" id="PF04042"/>
    </source>
</evidence>
<evidence type="ECO:0000256" key="5">
    <source>
        <dbReference type="ARBA" id="ARBA00023242"/>
    </source>
</evidence>
<evidence type="ECO:0000256" key="2">
    <source>
        <dbReference type="ARBA" id="ARBA00007299"/>
    </source>
</evidence>
<dbReference type="Gene3D" id="1.10.8.530">
    <property type="entry name" value="DNA polymerase alpha-primase, subunit B, N-terminal domain"/>
    <property type="match status" value="1"/>
</dbReference>
<keyword evidence="4 6" id="KW-0235">DNA replication</keyword>
<dbReference type="Pfam" id="PF22062">
    <property type="entry name" value="OB_DPOA2"/>
    <property type="match status" value="1"/>
</dbReference>
<dbReference type="Proteomes" id="UP001152320">
    <property type="component" value="Chromosome 3"/>
</dbReference>
<feature type="compositionally biased region" description="Polar residues" evidence="8">
    <location>
        <begin position="152"/>
        <end position="165"/>
    </location>
</feature>
<proteinExistence type="inferred from homology"/>
<dbReference type="Pfam" id="PF04042">
    <property type="entry name" value="DNA_pol_E_B"/>
    <property type="match status" value="1"/>
</dbReference>
<dbReference type="FunFam" id="3.60.21.60:FF:000003">
    <property type="entry name" value="DNA polymerase alpha subunit B"/>
    <property type="match status" value="1"/>
</dbReference>
<evidence type="ECO:0000256" key="7">
    <source>
        <dbReference type="SAM" id="Coils"/>
    </source>
</evidence>
<evidence type="ECO:0000256" key="6">
    <source>
        <dbReference type="PIRNR" id="PIRNR018300"/>
    </source>
</evidence>
<dbReference type="InterPro" id="IPR013627">
    <property type="entry name" value="Pol_alpha_B_N"/>
</dbReference>
<keyword evidence="7" id="KW-0175">Coiled coil</keyword>
<dbReference type="AlphaFoldDB" id="A0A9Q1CIC0"/>
<dbReference type="PANTHER" id="PTHR23061">
    <property type="entry name" value="DNA POLYMERASE 2 ALPHA 70 KDA SUBUNIT"/>
    <property type="match status" value="1"/>
</dbReference>
<comment type="function">
    <text evidence="6">Accessory subunit of the DNA polymerase alpha complex (also known as the alpha DNA polymerase-primase complex) which plays an essential role in the initiation of DNA synthesis.</text>
</comment>
<feature type="domain" description="DNA polymerase alpha/delta/epsilon subunit B" evidence="9">
    <location>
        <begin position="342"/>
        <end position="553"/>
    </location>
</feature>
<dbReference type="InterPro" id="IPR043034">
    <property type="entry name" value="DNA_pol_alpha_B_N_sf"/>
</dbReference>
<keyword evidence="13" id="KW-1185">Reference proteome</keyword>
<dbReference type="InterPro" id="IPR016722">
    <property type="entry name" value="DNA_pol_alpha_bsu"/>
</dbReference>
<feature type="domain" description="DNA polymerase alpha subunit B N-terminal" evidence="10">
    <location>
        <begin position="9"/>
        <end position="76"/>
    </location>
</feature>
<organism evidence="12 13">
    <name type="scientific">Holothuria leucospilota</name>
    <name type="common">Black long sea cucumber</name>
    <name type="synonym">Mertensiothuria leucospilota</name>
    <dbReference type="NCBI Taxonomy" id="206669"/>
    <lineage>
        <taxon>Eukaryota</taxon>
        <taxon>Metazoa</taxon>
        <taxon>Echinodermata</taxon>
        <taxon>Eleutherozoa</taxon>
        <taxon>Echinozoa</taxon>
        <taxon>Holothuroidea</taxon>
        <taxon>Aspidochirotacea</taxon>
        <taxon>Aspidochirotida</taxon>
        <taxon>Holothuriidae</taxon>
        <taxon>Holothuria</taxon>
    </lineage>
</organism>
<sequence>MMPSVVDAEELSSAFGDFSIELTDQDVLDKLVELCSVYRLDAAEISAEWMALSVQYGQLEITFSNLEKLESEVLQKRTITSKKPKSNQGTPVLFESPNISMNTDDDFGLFDAYTPGGKTNSQKSTFKTPDNQRGKQRPTSSQGGTPLGSVSPFVSTPSQKYSSRSNKGEVVARYGDLNAVQWAGSNPWMCKIDAFNPECTLKAKYKYMFQKLTEKAHILNDMIEEMAQQLQEKHNIEELSHVAIPLQEKVSMVGRICCDSVGKLNQHSVILEGSVETSAGKRVPLKLTEVTDYSLFPGQIVALEGINSTGSNMVVSRVLEGATPPFPSEADTSLSEHGPLHVVMAAGPFTTSDSLNHEPLTDLMTVIQDKSPDVCILFGPFVDCNQEQISSGNLPQTFNSLFEELIRNILKSTEGSGTQLVVLPSLRDIHHDLVYPQPPFPKEGIMKGRDAPDTARLHFVSEPSTFTVNGIVFGATSSDVLLHLGKEEISGSATKGDRLGRLMKHIFTQQSYYPIHPPPEDVPIDYAHFEEYAHLTVTPHVFISPSDMRYFIKDIDGSLCINPGRLSKGQGGGTYAEVVIQPEEKVEQGIVNRTAAKIVRI</sequence>
<evidence type="ECO:0000256" key="3">
    <source>
        <dbReference type="ARBA" id="ARBA00018596"/>
    </source>
</evidence>
<dbReference type="PIRSF" id="PIRSF018300">
    <property type="entry name" value="DNA_pol_alph_2"/>
    <property type="match status" value="1"/>
</dbReference>
<dbReference type="GO" id="GO:0003677">
    <property type="term" value="F:DNA binding"/>
    <property type="evidence" value="ECO:0007669"/>
    <property type="project" value="InterPro"/>
</dbReference>
<comment type="caution">
    <text evidence="12">The sequence shown here is derived from an EMBL/GenBank/DDBJ whole genome shotgun (WGS) entry which is preliminary data.</text>
</comment>
<feature type="coiled-coil region" evidence="7">
    <location>
        <begin position="209"/>
        <end position="239"/>
    </location>
</feature>
<feature type="region of interest" description="Disordered" evidence="8">
    <location>
        <begin position="111"/>
        <end position="167"/>
    </location>
</feature>